<dbReference type="NCBIfam" id="TIGR02595">
    <property type="entry name" value="PEP_CTERM"/>
    <property type="match status" value="1"/>
</dbReference>
<evidence type="ECO:0000313" key="3">
    <source>
        <dbReference type="EMBL" id="TWI51073.1"/>
    </source>
</evidence>
<dbReference type="InterPro" id="IPR018247">
    <property type="entry name" value="EF_Hand_1_Ca_BS"/>
</dbReference>
<dbReference type="EMBL" id="VLKW01000001">
    <property type="protein sequence ID" value="TWI51073.1"/>
    <property type="molecule type" value="Genomic_DNA"/>
</dbReference>
<dbReference type="InterPro" id="IPR013424">
    <property type="entry name" value="Ice-binding_C"/>
</dbReference>
<dbReference type="PROSITE" id="PS51257">
    <property type="entry name" value="PROKAR_LIPOPROTEIN"/>
    <property type="match status" value="1"/>
</dbReference>
<evidence type="ECO:0000256" key="1">
    <source>
        <dbReference type="SAM" id="SignalP"/>
    </source>
</evidence>
<name>A0A562Q306_9BURK</name>
<dbReference type="PROSITE" id="PS00018">
    <property type="entry name" value="EF_HAND_1"/>
    <property type="match status" value="1"/>
</dbReference>
<reference evidence="2 5" key="3">
    <citation type="submission" date="2019-12" db="EMBL/GenBank/DDBJ databases">
        <title>Draft Genome Sequences of Six Type Strains of the Genus Massilia.</title>
        <authorList>
            <person name="Miess H."/>
            <person name="Frediansyah A."/>
            <person name="Goeker M."/>
            <person name="Gross H."/>
        </authorList>
    </citation>
    <scope>NUCLEOTIDE SEQUENCE [LARGE SCALE GENOMIC DNA]</scope>
    <source>
        <strain evidence="2 5">DSM 26639</strain>
    </source>
</reference>
<keyword evidence="5" id="KW-1185">Reference proteome</keyword>
<feature type="chain" id="PRO_5044618152" evidence="1">
    <location>
        <begin position="20"/>
        <end position="199"/>
    </location>
</feature>
<evidence type="ECO:0000313" key="4">
    <source>
        <dbReference type="Proteomes" id="UP000315112"/>
    </source>
</evidence>
<evidence type="ECO:0000313" key="2">
    <source>
        <dbReference type="EMBL" id="QGZ41143.1"/>
    </source>
</evidence>
<reference evidence="3" key="2">
    <citation type="submission" date="2019-07" db="EMBL/GenBank/DDBJ databases">
        <authorList>
            <person name="Whitman W."/>
            <person name="Huntemann M."/>
            <person name="Clum A."/>
            <person name="Pillay M."/>
            <person name="Palaniappan K."/>
            <person name="Varghese N."/>
            <person name="Mikhailova N."/>
            <person name="Stamatis D."/>
            <person name="Reddy T."/>
            <person name="Daum C."/>
            <person name="Shapiro N."/>
            <person name="Ivanova N."/>
            <person name="Kyrpides N."/>
            <person name="Woyke T."/>
        </authorList>
    </citation>
    <scope>NUCLEOTIDE SEQUENCE</scope>
    <source>
        <strain evidence="3">CGMCC 1.10685</strain>
    </source>
</reference>
<dbReference type="EMBL" id="CP046904">
    <property type="protein sequence ID" value="QGZ41143.1"/>
    <property type="molecule type" value="Genomic_DNA"/>
</dbReference>
<evidence type="ECO:0000313" key="5">
    <source>
        <dbReference type="Proteomes" id="UP000437862"/>
    </source>
</evidence>
<dbReference type="OrthoDB" id="8708394at2"/>
<protein>
    <submittedName>
        <fullName evidence="2">PEP-CTERM sorting domain-containing protein</fullName>
    </submittedName>
    <submittedName>
        <fullName evidence="3">Putative secreted protein with PEP-CTERM sorting signal</fullName>
    </submittedName>
</protein>
<reference evidence="3 4" key="1">
    <citation type="journal article" date="2015" name="Stand. Genomic Sci.">
        <title>Genomic Encyclopedia of Bacterial and Archaeal Type Strains, Phase III: the genomes of soil and plant-associated and newly described type strains.</title>
        <authorList>
            <person name="Whitman W.B."/>
            <person name="Woyke T."/>
            <person name="Klenk H.P."/>
            <person name="Zhou Y."/>
            <person name="Lilburn T.G."/>
            <person name="Beck B.J."/>
            <person name="De Vos P."/>
            <person name="Vandamme P."/>
            <person name="Eisen J.A."/>
            <person name="Garrity G."/>
            <person name="Hugenholtz P."/>
            <person name="Kyrpides N.C."/>
        </authorList>
    </citation>
    <scope>NUCLEOTIDE SEQUENCE [LARGE SCALE GENOMIC DNA]</scope>
    <source>
        <strain evidence="3 4">CGMCC 1.10685</strain>
    </source>
</reference>
<dbReference type="RefSeq" id="WP_145872534.1">
    <property type="nucleotide sequence ID" value="NZ_CP046904.1"/>
</dbReference>
<gene>
    <name evidence="2" type="ORF">GO485_20190</name>
    <name evidence="3" type="ORF">IP92_00055</name>
</gene>
<organism evidence="3 4">
    <name type="scientific">Pseudoduganella flava</name>
    <dbReference type="NCBI Taxonomy" id="871742"/>
    <lineage>
        <taxon>Bacteria</taxon>
        <taxon>Pseudomonadati</taxon>
        <taxon>Pseudomonadota</taxon>
        <taxon>Betaproteobacteria</taxon>
        <taxon>Burkholderiales</taxon>
        <taxon>Oxalobacteraceae</taxon>
        <taxon>Telluria group</taxon>
        <taxon>Pseudoduganella</taxon>
    </lineage>
</organism>
<proteinExistence type="predicted"/>
<feature type="signal peptide" evidence="1">
    <location>
        <begin position="1"/>
        <end position="19"/>
    </location>
</feature>
<dbReference type="AlphaFoldDB" id="A0A562Q306"/>
<keyword evidence="1" id="KW-0732">Signal</keyword>
<dbReference type="Proteomes" id="UP000437862">
    <property type="component" value="Chromosome"/>
</dbReference>
<accession>A0A562Q306</accession>
<sequence>MFKTVAFAGLLAASCVANAATSTWNFAFTGFFDDRTGAFDQDYKMSGSFTGSDANGDGVIGMEEISNLFVNGTDYLGCAGSSTSYYQCGTQSFAYRLGGDLSFVAGVTGTDPEGYTGGAHYFQTGDREWSYRYTPSSYTETSYRWTADTKFAISSGITSGAEVPAVPEPGTWAMLATGLLLVSAAGARARRNGATRICG</sequence>
<dbReference type="Proteomes" id="UP000315112">
    <property type="component" value="Unassembled WGS sequence"/>
</dbReference>